<sequence>MIESREIYFEAYSHTLSVLQDTYEDTLPFKDILLGYVNTCEAPEYIDEDTILNIGDMGIDTNEFRVVDEWPVCVGINDSQFRALKYAFSSRVALIQGPPGTGKTHVGLSILKILLRTRATQMRVSYADPRLKESLCDQPILILTQSNHVLDQFLELIMIEDRNIVRIGSRSESEIIKAHSLSEIRKYFWKGDKPSLTILNLRSAQISVRKELDRLEKIIEKYARDFQNATKFPKTIISEETLRIVASKEHFDSLYDTHQAGFKVVMNKRQSMCDIWLRELGLQAKLGEILLTKQIPLEKNPFAIIAAKDLTIPDGNIIDKYLILERRVEYLDLKEEIEVEETATSNPQSPIKPQETRKAIKERKILEEASKKFKQAIKENQKFLSQDIPDRILETRNLWVLKQEDRELLYKYWVKRMIHAYGLVVKSYSDKYASKIKQLEVINTSIDLYILKQATIVGMTTTGAARNSKLIRKLKPRIVIVDEAGEVLEAHIITSLSQTVEHLIMIGDPQMLKPSTAVSRLSDQFNLNLSLFERLIINDFRHATLTLQHRMRPEISSIMRLIYPMMEDNHIVADYEHINGITNNMYFVSHNFYEDKLAEDSTSRANTYEAKFVVELALYLVKRGYKQDEITILTFYNDQKYLIEDSLAKRIRDNVIKVSTVDKFQGEENEIILLSIVRGNKENYIGHCCVDNRTGVAFSRARSGFYVIGNGNSFRIASKKTTSGLWERILDLFTELNCIGSSLQLYCRLHGEFYDVVNSEDFKRINADGCFKSCEKSATINLSQKCNKSHPCGHHCLGKIGEDCSQIPCLFNKTKQMNCGHELHFPCSLSTSDVLSLKCEIKCEFMLKCGHACKGTCFLCYHGNHLECIEKCGRNLVCNHDCSENCHYPYECPPCRKVMTNNCEHIKSSILCGDSRVLCTKPCEWKCEHLECTMKCSEICDRPRCNDRCSLLLNCGHVCMGICGEKCPPICRKCKSFDENFQKYFGDEQNAFANFIILQDCGHIFEVSGLDRHVKKSLKTAGINQLPQCPKCSTFILKPFRYQKQVNRIICNIEKVKHRIAKDNIEIIQENLEKLREFLSQNILHIQLLKQLEKTPIFMTLQGDCKYTNLHIFSELLKILVAFFTQDYPLEVWTEDTPIMNFFNSEQLEYLLNISPKDSKPDGQRVLKELLLKFRICPLYTIFKLADSDKLQLWENKLFTEIKTKFNSQTAAGVMDEMFLAFCEAFLFRINESYNLNFPAMKYESFRRKVTDNAIGWGVCIDDHVYEILEGKEPNSCPVCKK</sequence>
<dbReference type="SUPFAM" id="SSF52540">
    <property type="entry name" value="P-loop containing nucleoside triphosphate hydrolases"/>
    <property type="match status" value="1"/>
</dbReference>
<dbReference type="EMBL" id="JAKMXF010000343">
    <property type="protein sequence ID" value="KAI6647245.1"/>
    <property type="molecule type" value="Genomic_DNA"/>
</dbReference>
<dbReference type="CDD" id="cd18808">
    <property type="entry name" value="SF1_C_Upf1"/>
    <property type="match status" value="1"/>
</dbReference>
<reference evidence="2 3" key="1">
    <citation type="journal article" date="2023" name="BMC Biol.">
        <title>The compact genome of the sponge Oopsacas minuta (Hexactinellida) is lacking key metazoan core genes.</title>
        <authorList>
            <person name="Santini S."/>
            <person name="Schenkelaars Q."/>
            <person name="Jourda C."/>
            <person name="Duchesne M."/>
            <person name="Belahbib H."/>
            <person name="Rocher C."/>
            <person name="Selva M."/>
            <person name="Riesgo A."/>
            <person name="Vervoort M."/>
            <person name="Leys S.P."/>
            <person name="Kodjabachian L."/>
            <person name="Le Bivic A."/>
            <person name="Borchiellini C."/>
            <person name="Claverie J.M."/>
            <person name="Renard E."/>
        </authorList>
    </citation>
    <scope>NUCLEOTIDE SEQUENCE [LARGE SCALE GENOMIC DNA]</scope>
    <source>
        <strain evidence="2">SPO-2</strain>
    </source>
</reference>
<name>A0AAV7JEV1_9METZ</name>
<keyword evidence="3" id="KW-1185">Reference proteome</keyword>
<dbReference type="SMART" id="SM00382">
    <property type="entry name" value="AAA"/>
    <property type="match status" value="1"/>
</dbReference>
<dbReference type="InterPro" id="IPR003593">
    <property type="entry name" value="AAA+_ATPase"/>
</dbReference>
<dbReference type="InterPro" id="IPR041679">
    <property type="entry name" value="DNA2/NAM7-like_C"/>
</dbReference>
<dbReference type="InterPro" id="IPR041677">
    <property type="entry name" value="DNA2/NAM7_AAA_11"/>
</dbReference>
<dbReference type="InterPro" id="IPR027417">
    <property type="entry name" value="P-loop_NTPase"/>
</dbReference>
<dbReference type="CDD" id="cd06008">
    <property type="entry name" value="NF-X1-zinc-finger"/>
    <property type="match status" value="1"/>
</dbReference>
<dbReference type="PANTHER" id="PTHR10887:SF341">
    <property type="entry name" value="NFX1-TYPE ZINC FINGER-CONTAINING PROTEIN 1"/>
    <property type="match status" value="1"/>
</dbReference>
<dbReference type="InterPro" id="IPR045055">
    <property type="entry name" value="DNA2/NAM7-like"/>
</dbReference>
<dbReference type="Gene3D" id="3.40.50.300">
    <property type="entry name" value="P-loop containing nucleotide triphosphate hydrolases"/>
    <property type="match status" value="3"/>
</dbReference>
<comment type="caution">
    <text evidence="2">The sequence shown here is derived from an EMBL/GenBank/DDBJ whole genome shotgun (WGS) entry which is preliminary data.</text>
</comment>
<gene>
    <name evidence="2" type="ORF">LOD99_12242</name>
</gene>
<dbReference type="GO" id="GO:0004386">
    <property type="term" value="F:helicase activity"/>
    <property type="evidence" value="ECO:0007669"/>
    <property type="project" value="InterPro"/>
</dbReference>
<organism evidence="2 3">
    <name type="scientific">Oopsacas minuta</name>
    <dbReference type="NCBI Taxonomy" id="111878"/>
    <lineage>
        <taxon>Eukaryota</taxon>
        <taxon>Metazoa</taxon>
        <taxon>Porifera</taxon>
        <taxon>Hexactinellida</taxon>
        <taxon>Hexasterophora</taxon>
        <taxon>Lyssacinosida</taxon>
        <taxon>Leucopsacidae</taxon>
        <taxon>Oopsacas</taxon>
    </lineage>
</organism>
<dbReference type="Pfam" id="PF13087">
    <property type="entry name" value="AAA_12"/>
    <property type="match status" value="1"/>
</dbReference>
<feature type="domain" description="AAA+ ATPase" evidence="1">
    <location>
        <begin position="89"/>
        <end position="531"/>
    </location>
</feature>
<accession>A0AAV7JEV1</accession>
<evidence type="ECO:0000313" key="3">
    <source>
        <dbReference type="Proteomes" id="UP001165289"/>
    </source>
</evidence>
<proteinExistence type="predicted"/>
<dbReference type="PANTHER" id="PTHR10887">
    <property type="entry name" value="DNA2/NAM7 HELICASE FAMILY"/>
    <property type="match status" value="1"/>
</dbReference>
<evidence type="ECO:0000259" key="1">
    <source>
        <dbReference type="SMART" id="SM00382"/>
    </source>
</evidence>
<dbReference type="Proteomes" id="UP001165289">
    <property type="component" value="Unassembled WGS sequence"/>
</dbReference>
<evidence type="ECO:0000313" key="2">
    <source>
        <dbReference type="EMBL" id="KAI6647245.1"/>
    </source>
</evidence>
<protein>
    <submittedName>
        <fullName evidence="2">NFX1-type zinc finger-containing protein 1 isoform X2</fullName>
    </submittedName>
</protein>
<dbReference type="GO" id="GO:0031380">
    <property type="term" value="C:nuclear RNA-directed RNA polymerase complex"/>
    <property type="evidence" value="ECO:0007669"/>
    <property type="project" value="TreeGrafter"/>
</dbReference>
<dbReference type="InterPro" id="IPR047187">
    <property type="entry name" value="SF1_C_Upf1"/>
</dbReference>
<dbReference type="GO" id="GO:0031048">
    <property type="term" value="P:regulatory ncRNA-mediated heterochromatin formation"/>
    <property type="evidence" value="ECO:0007669"/>
    <property type="project" value="TreeGrafter"/>
</dbReference>
<dbReference type="Pfam" id="PF13086">
    <property type="entry name" value="AAA_11"/>
    <property type="match status" value="2"/>
</dbReference>